<dbReference type="InterPro" id="IPR019734">
    <property type="entry name" value="TPR_rpt"/>
</dbReference>
<evidence type="ECO:0000256" key="4">
    <source>
        <dbReference type="PROSITE-ProRule" id="PRU00339"/>
    </source>
</evidence>
<name>A0A418F8N1_APHAT</name>
<keyword evidence="1" id="KW-0677">Repeat</keyword>
<proteinExistence type="inferred from homology"/>
<feature type="repeat" description="TPR" evidence="4">
    <location>
        <begin position="361"/>
        <end position="394"/>
    </location>
</feature>
<dbReference type="GO" id="GO:0060271">
    <property type="term" value="P:cilium assembly"/>
    <property type="evidence" value="ECO:0007669"/>
    <property type="project" value="TreeGrafter"/>
</dbReference>
<dbReference type="AlphaFoldDB" id="A0A418F8N1"/>
<dbReference type="EMBL" id="QUTH01002517">
    <property type="protein sequence ID" value="RHZ25563.1"/>
    <property type="molecule type" value="Genomic_DNA"/>
</dbReference>
<comment type="similarity">
    <text evidence="3">Belongs to the BBS4 family.</text>
</comment>
<organism evidence="5 6">
    <name type="scientific">Aphanomyces astaci</name>
    <name type="common">Crayfish plague agent</name>
    <dbReference type="NCBI Taxonomy" id="112090"/>
    <lineage>
        <taxon>Eukaryota</taxon>
        <taxon>Sar</taxon>
        <taxon>Stramenopiles</taxon>
        <taxon>Oomycota</taxon>
        <taxon>Saprolegniomycetes</taxon>
        <taxon>Saprolegniales</taxon>
        <taxon>Verrucalvaceae</taxon>
        <taxon>Aphanomyces</taxon>
    </lineage>
</organism>
<evidence type="ECO:0000313" key="5">
    <source>
        <dbReference type="EMBL" id="RHZ25563.1"/>
    </source>
</evidence>
<dbReference type="VEuPathDB" id="FungiDB:H257_17848"/>
<dbReference type="Proteomes" id="UP000285430">
    <property type="component" value="Unassembled WGS sequence"/>
</dbReference>
<dbReference type="VEuPathDB" id="FungiDB:H257_17847"/>
<feature type="repeat" description="TPR" evidence="4">
    <location>
        <begin position="469"/>
        <end position="502"/>
    </location>
</feature>
<dbReference type="Gene3D" id="1.25.40.10">
    <property type="entry name" value="Tetratricopeptide repeat domain"/>
    <property type="match status" value="2"/>
</dbReference>
<dbReference type="Pfam" id="PF13181">
    <property type="entry name" value="TPR_8"/>
    <property type="match status" value="1"/>
</dbReference>
<dbReference type="SMART" id="SM00028">
    <property type="entry name" value="TPR"/>
    <property type="match status" value="7"/>
</dbReference>
<dbReference type="InterPro" id="IPR011990">
    <property type="entry name" value="TPR-like_helical_dom_sf"/>
</dbReference>
<keyword evidence="2 4" id="KW-0802">TPR repeat</keyword>
<comment type="caution">
    <text evidence="5">The sequence shown here is derived from an EMBL/GenBank/DDBJ whole genome shotgun (WGS) entry which is preliminary data.</text>
</comment>
<evidence type="ECO:0000256" key="3">
    <source>
        <dbReference type="ARBA" id="ARBA00023778"/>
    </source>
</evidence>
<evidence type="ECO:0000256" key="2">
    <source>
        <dbReference type="ARBA" id="ARBA00022803"/>
    </source>
</evidence>
<dbReference type="Pfam" id="PF13432">
    <property type="entry name" value="TPR_16"/>
    <property type="match status" value="2"/>
</dbReference>
<evidence type="ECO:0000313" key="6">
    <source>
        <dbReference type="Proteomes" id="UP000285430"/>
    </source>
</evidence>
<reference evidence="5 6" key="1">
    <citation type="submission" date="2018-08" db="EMBL/GenBank/DDBJ databases">
        <title>Aphanomyces genome sequencing and annotation.</title>
        <authorList>
            <person name="Minardi D."/>
            <person name="Oidtmann B."/>
            <person name="Van Der Giezen M."/>
            <person name="Studholme D.J."/>
        </authorList>
    </citation>
    <scope>NUCLEOTIDE SEQUENCE [LARGE SCALE GENOMIC DNA]</scope>
    <source>
        <strain evidence="5 6">Da</strain>
    </source>
</reference>
<evidence type="ECO:0000256" key="1">
    <source>
        <dbReference type="ARBA" id="ARBA00022737"/>
    </source>
</evidence>
<dbReference type="PANTHER" id="PTHR44186:SF1">
    <property type="entry name" value="BARDET-BIEDL SYNDROME 4 PROTEIN"/>
    <property type="match status" value="1"/>
</dbReference>
<dbReference type="PANTHER" id="PTHR44186">
    <property type="match status" value="1"/>
</dbReference>
<feature type="repeat" description="TPR" evidence="4">
    <location>
        <begin position="503"/>
        <end position="536"/>
    </location>
</feature>
<protein>
    <submittedName>
        <fullName evidence="5">Uncharacterized protein</fullName>
    </submittedName>
</protein>
<sequence>MYLTLVISTAYWRMSALRDAVVLPSKNELGWKALACACARIDARESVGLLHAVVAVSSVDRPDAESPENTLRISRCFRRMRVLNDGVPRQALLNYTLQTLICGCSRGECYWSSGPSSSQMQDDYIDYAVLDQCIVRAMELVPYKAFWQMGEPGYAPLKVSIALLAKSETSEERCIIFVPADAYVRITFHGKHQFEYDATENPRRYFCCISQVGVTGVVLEPPLTAKNYLLHKLYLRQEYAECLKLIEDMLKEHQGLCEYPIYVKVALIMQHSGRIQESLQLFQAATCMNPDNKDNLKQVGRSLYLLGKHKAAIEVYEETKKLAGPEDWEIHHNIGLCHMYLKSYDLAIESFQSANNIHRHDTTFLQLGKVHTLREDFKAAINVYLEALEFSPENPELLTTVGLLYLRIGENFRAFDYLGNSMTHDPRNAKTPNSAQLWNNIGMCFFVKQRFVAAVASLKRALYLDPFEWITSYNLGLVHLNTGQYASAFHYFSAAINLKPDFASSYMYLAITLGRLDDFENACSAYEKAIEMDAYVHQ</sequence>
<dbReference type="GO" id="GO:0061512">
    <property type="term" value="P:protein localization to cilium"/>
    <property type="evidence" value="ECO:0007669"/>
    <property type="project" value="TreeGrafter"/>
</dbReference>
<feature type="repeat" description="TPR" evidence="4">
    <location>
        <begin position="435"/>
        <end position="468"/>
    </location>
</feature>
<gene>
    <name evidence="5" type="ORF">DYB37_010206</name>
</gene>
<dbReference type="GO" id="GO:0036064">
    <property type="term" value="C:ciliary basal body"/>
    <property type="evidence" value="ECO:0007669"/>
    <property type="project" value="TreeGrafter"/>
</dbReference>
<accession>A0A418F8N1</accession>
<feature type="repeat" description="TPR" evidence="4">
    <location>
        <begin position="395"/>
        <end position="428"/>
    </location>
</feature>
<dbReference type="SUPFAM" id="SSF48452">
    <property type="entry name" value="TPR-like"/>
    <property type="match status" value="1"/>
</dbReference>
<dbReference type="PROSITE" id="PS50005">
    <property type="entry name" value="TPR"/>
    <property type="match status" value="5"/>
</dbReference>
<dbReference type="Pfam" id="PF13414">
    <property type="entry name" value="TPR_11"/>
    <property type="match status" value="1"/>
</dbReference>